<dbReference type="EMBL" id="JACXVP010000010">
    <property type="protein sequence ID" value="KAG5581661.1"/>
    <property type="molecule type" value="Genomic_DNA"/>
</dbReference>
<feature type="compositionally biased region" description="Basic and acidic residues" evidence="1">
    <location>
        <begin position="47"/>
        <end position="65"/>
    </location>
</feature>
<keyword evidence="3" id="KW-1185">Reference proteome</keyword>
<evidence type="ECO:0000313" key="3">
    <source>
        <dbReference type="Proteomes" id="UP000824120"/>
    </source>
</evidence>
<feature type="region of interest" description="Disordered" evidence="1">
    <location>
        <begin position="43"/>
        <end position="67"/>
    </location>
</feature>
<name>A0A9J5X2K5_SOLCO</name>
<organism evidence="2 3">
    <name type="scientific">Solanum commersonii</name>
    <name type="common">Commerson's wild potato</name>
    <name type="synonym">Commerson's nightshade</name>
    <dbReference type="NCBI Taxonomy" id="4109"/>
    <lineage>
        <taxon>Eukaryota</taxon>
        <taxon>Viridiplantae</taxon>
        <taxon>Streptophyta</taxon>
        <taxon>Embryophyta</taxon>
        <taxon>Tracheophyta</taxon>
        <taxon>Spermatophyta</taxon>
        <taxon>Magnoliopsida</taxon>
        <taxon>eudicotyledons</taxon>
        <taxon>Gunneridae</taxon>
        <taxon>Pentapetalae</taxon>
        <taxon>asterids</taxon>
        <taxon>lamiids</taxon>
        <taxon>Solanales</taxon>
        <taxon>Solanaceae</taxon>
        <taxon>Solanoideae</taxon>
        <taxon>Solaneae</taxon>
        <taxon>Solanum</taxon>
    </lineage>
</organism>
<reference evidence="2 3" key="1">
    <citation type="submission" date="2020-09" db="EMBL/GenBank/DDBJ databases">
        <title>De no assembly of potato wild relative species, Solanum commersonii.</title>
        <authorList>
            <person name="Cho K."/>
        </authorList>
    </citation>
    <scope>NUCLEOTIDE SEQUENCE [LARGE SCALE GENOMIC DNA]</scope>
    <source>
        <strain evidence="2">LZ3.2</strain>
        <tissue evidence="2">Leaf</tissue>
    </source>
</reference>
<evidence type="ECO:0000313" key="2">
    <source>
        <dbReference type="EMBL" id="KAG5581661.1"/>
    </source>
</evidence>
<comment type="caution">
    <text evidence="2">The sequence shown here is derived from an EMBL/GenBank/DDBJ whole genome shotgun (WGS) entry which is preliminary data.</text>
</comment>
<evidence type="ECO:0000256" key="1">
    <source>
        <dbReference type="SAM" id="MobiDB-lite"/>
    </source>
</evidence>
<accession>A0A9J5X2K5</accession>
<proteinExistence type="predicted"/>
<dbReference type="AlphaFoldDB" id="A0A9J5X2K5"/>
<gene>
    <name evidence="2" type="ORF">H5410_052288</name>
</gene>
<sequence>MADSTDMDEKFTMMEKTIKALKKFVDDKNLHISQLMNKLEAFTPGESSHDVEESLAKSKIQKEKQSASSVTALSVQQLQDMIMNTIRAQYGGTPQKVDSIDLKDSKVQWVAINMSKKRTEEVSIKLSLSKGDM</sequence>
<dbReference type="OrthoDB" id="1729438at2759"/>
<dbReference type="Proteomes" id="UP000824120">
    <property type="component" value="Chromosome 10"/>
</dbReference>
<protein>
    <submittedName>
        <fullName evidence="2">Uncharacterized protein</fullName>
    </submittedName>
</protein>